<evidence type="ECO:0000313" key="2">
    <source>
        <dbReference type="EMBL" id="SFS41028.1"/>
    </source>
</evidence>
<dbReference type="Pfam" id="PF20316">
    <property type="entry name" value="DUF6612"/>
    <property type="match status" value="1"/>
</dbReference>
<evidence type="ECO:0000256" key="1">
    <source>
        <dbReference type="SAM" id="MobiDB-lite"/>
    </source>
</evidence>
<dbReference type="EMBL" id="FOZS01000001">
    <property type="protein sequence ID" value="SFS41028.1"/>
    <property type="molecule type" value="Genomic_DNA"/>
</dbReference>
<feature type="compositionally biased region" description="Acidic residues" evidence="1">
    <location>
        <begin position="244"/>
        <end position="256"/>
    </location>
</feature>
<organism evidence="2 3">
    <name type="scientific">Halostagnicola kamekurae</name>
    <dbReference type="NCBI Taxonomy" id="619731"/>
    <lineage>
        <taxon>Archaea</taxon>
        <taxon>Methanobacteriati</taxon>
        <taxon>Methanobacteriota</taxon>
        <taxon>Stenosarchaea group</taxon>
        <taxon>Halobacteria</taxon>
        <taxon>Halobacteriales</taxon>
        <taxon>Natrialbaceae</taxon>
        <taxon>Halostagnicola</taxon>
    </lineage>
</organism>
<reference evidence="3" key="1">
    <citation type="submission" date="2016-10" db="EMBL/GenBank/DDBJ databases">
        <authorList>
            <person name="Varghese N."/>
            <person name="Submissions S."/>
        </authorList>
    </citation>
    <scope>NUCLEOTIDE SEQUENCE [LARGE SCALE GENOMIC DNA]</scope>
    <source>
        <strain evidence="3">DSM 22427</strain>
    </source>
</reference>
<gene>
    <name evidence="2" type="ORF">SAMN04488556_0644</name>
</gene>
<sequence length="263" mass="28434">MQSVEPSQNVTHSTRTGAILAVVLVVALAGCSGAMPGGQESADEDEVAQTDILEEIEAVDSYQYEMTRTVETEDGDETIVSEGRINESANRSHVSSTADTELISENESVRIDEYIVEDTLYASIGGDWFQMELEGNVWEESAQLAAQTDFIETGTLTEEGTETVNGVETTVVSVEATDELKSELQNSPTFQATGATVDDVSYELYVDEETNYIHKIDTELTTTTGNQTTTSSTEMTITDHNEPVDIELPADAENAEEGAPPTP</sequence>
<proteinExistence type="predicted"/>
<protein>
    <submittedName>
        <fullName evidence="2">Uncharacterized protein</fullName>
    </submittedName>
</protein>
<evidence type="ECO:0000313" key="3">
    <source>
        <dbReference type="Proteomes" id="UP000199199"/>
    </source>
</evidence>
<name>A0A1I6PLQ5_9EURY</name>
<accession>A0A1I6PLQ5</accession>
<keyword evidence="3" id="KW-1185">Reference proteome</keyword>
<dbReference type="AlphaFoldDB" id="A0A1I6PLQ5"/>
<dbReference type="InterPro" id="IPR029046">
    <property type="entry name" value="LolA/LolB/LppX"/>
</dbReference>
<feature type="region of interest" description="Disordered" evidence="1">
    <location>
        <begin position="238"/>
        <end position="263"/>
    </location>
</feature>
<dbReference type="InterPro" id="IPR046720">
    <property type="entry name" value="DUF6612"/>
</dbReference>
<dbReference type="Gene3D" id="2.50.20.20">
    <property type="match status" value="1"/>
</dbReference>
<dbReference type="Proteomes" id="UP000199199">
    <property type="component" value="Unassembled WGS sequence"/>
</dbReference>
<dbReference type="SUPFAM" id="SSF89392">
    <property type="entry name" value="Prokaryotic lipoproteins and lipoprotein localization factors"/>
    <property type="match status" value="1"/>
</dbReference>